<comment type="caution">
    <text evidence="1">The sequence shown here is derived from an EMBL/GenBank/DDBJ whole genome shotgun (WGS) entry which is preliminary data.</text>
</comment>
<organism evidence="1 2">
    <name type="scientific">Lecanicillium saksenae</name>
    <dbReference type="NCBI Taxonomy" id="468837"/>
    <lineage>
        <taxon>Eukaryota</taxon>
        <taxon>Fungi</taxon>
        <taxon>Dikarya</taxon>
        <taxon>Ascomycota</taxon>
        <taxon>Pezizomycotina</taxon>
        <taxon>Sordariomycetes</taxon>
        <taxon>Hypocreomycetidae</taxon>
        <taxon>Hypocreales</taxon>
        <taxon>Cordycipitaceae</taxon>
        <taxon>Lecanicillium</taxon>
    </lineage>
</organism>
<keyword evidence="2" id="KW-1185">Reference proteome</keyword>
<accession>A0ACC1QZ11</accession>
<protein>
    <submittedName>
        <fullName evidence="1">Uncharacterized protein</fullName>
    </submittedName>
</protein>
<gene>
    <name evidence="1" type="ORF">NLG97_g3100</name>
</gene>
<sequence>MKLKNLASPWCELNPGVWARECIGEEQTTSYCQNIRDGHSELTVDVPFTSNIESQEELIQRTKNAWLMCHSRMPECATEISTGTELPQILTYRMLQSDSEAASWLQESFRVVIGKTVDEVARYTYNRRLTTQGKRSMLFLVIDPTADAQRRHNLIYNVSHVVSDAFSIPALFNEVFRQMTLVPASCIIPVSAIDYSGVVERLPVHPSHLYEAKFQPTNAERGQAVADVLAQEQVVGTHISESIALYTEPNAEAREHETHCFNVYFSDVETQKLLSDLRRENISITFAATAATLLAVKKMYSRGHETGALVGMTRNARRWVETGQFCPSASSVVFLWIPFEEQWFEGSTKHAVLHLARAIKAKLLVHLQSPHYLSMLCVSSASLRAVNGMAEATVAEAEAQPCVPGFSSQGAVGLQRQFDFDGTSVTAHDIRHTGRQISDSPWVGMLSIFGRITLSLGFDSKYHCPEKMSKFLAYVQENLTSAGSLDAKL</sequence>
<evidence type="ECO:0000313" key="1">
    <source>
        <dbReference type="EMBL" id="KAJ3495838.1"/>
    </source>
</evidence>
<dbReference type="EMBL" id="JANAKD010000243">
    <property type="protein sequence ID" value="KAJ3495838.1"/>
    <property type="molecule type" value="Genomic_DNA"/>
</dbReference>
<evidence type="ECO:0000313" key="2">
    <source>
        <dbReference type="Proteomes" id="UP001148737"/>
    </source>
</evidence>
<proteinExistence type="predicted"/>
<reference evidence="1" key="1">
    <citation type="submission" date="2022-07" db="EMBL/GenBank/DDBJ databases">
        <title>Genome Sequence of Lecanicillium saksenae.</title>
        <authorList>
            <person name="Buettner E."/>
        </authorList>
    </citation>
    <scope>NUCLEOTIDE SEQUENCE</scope>
    <source>
        <strain evidence="1">VT-O1</strain>
    </source>
</reference>
<dbReference type="Proteomes" id="UP001148737">
    <property type="component" value="Unassembled WGS sequence"/>
</dbReference>
<name>A0ACC1QZ11_9HYPO</name>